<evidence type="ECO:0000313" key="2">
    <source>
        <dbReference type="EMBL" id="JAC57724.1"/>
    </source>
</evidence>
<dbReference type="RefSeq" id="XP_011207511.2">
    <property type="nucleotide sequence ID" value="XM_011209209.2"/>
</dbReference>
<keyword evidence="1" id="KW-0732">Signal</keyword>
<dbReference type="AlphaFoldDB" id="A0A034WSX4"/>
<accession>A0A034WSX4</accession>
<dbReference type="GeneID" id="105229118"/>
<protein>
    <submittedName>
        <fullName evidence="2">Uncharacterized protein</fullName>
    </submittedName>
</protein>
<dbReference type="OrthoDB" id="6435838at2759"/>
<sequence length="106" mass="11172">MKIALIVLFAASVAMAAPAEESSAKQKRGLALGLGYHAPLLTHSTTHLVAPTVLQSAPLLHAPIVQAPIVHAPIITQHAPIYTSHAISHSILPSYHLPAYSALHLK</sequence>
<organism evidence="2">
    <name type="scientific">Bactrocera dorsalis</name>
    <name type="common">Oriental fruit fly</name>
    <name type="synonym">Dacus dorsalis</name>
    <dbReference type="NCBI Taxonomy" id="27457"/>
    <lineage>
        <taxon>Eukaryota</taxon>
        <taxon>Metazoa</taxon>
        <taxon>Ecdysozoa</taxon>
        <taxon>Arthropoda</taxon>
        <taxon>Hexapoda</taxon>
        <taxon>Insecta</taxon>
        <taxon>Pterygota</taxon>
        <taxon>Neoptera</taxon>
        <taxon>Endopterygota</taxon>
        <taxon>Diptera</taxon>
        <taxon>Brachycera</taxon>
        <taxon>Muscomorpha</taxon>
        <taxon>Tephritoidea</taxon>
        <taxon>Tephritidae</taxon>
        <taxon>Bactrocera</taxon>
        <taxon>Bactrocera</taxon>
    </lineage>
</organism>
<name>A0A034WSX4_BACDO</name>
<proteinExistence type="predicted"/>
<reference evidence="2" key="1">
    <citation type="journal article" date="2014" name="BMC Genomics">
        <title>Characterizing the developmental transcriptome of the oriental fruit fly, Bactrocera dorsalis (Diptera: Tephritidae) through comparative genomic analysis with Drosophila melanogaster utilizing modENCODE datasets.</title>
        <authorList>
            <person name="Geib S.M."/>
            <person name="Calla B."/>
            <person name="Hall B."/>
            <person name="Hou S."/>
            <person name="Manoukis N.C."/>
        </authorList>
    </citation>
    <scope>NUCLEOTIDE SEQUENCE</scope>
    <source>
        <strain evidence="2">Punador</strain>
    </source>
</reference>
<evidence type="ECO:0000256" key="1">
    <source>
        <dbReference type="SAM" id="SignalP"/>
    </source>
</evidence>
<feature type="chain" id="PRO_5044539087" evidence="1">
    <location>
        <begin position="17"/>
        <end position="106"/>
    </location>
</feature>
<dbReference type="EMBL" id="GAKP01001228">
    <property type="protein sequence ID" value="JAC57724.1"/>
    <property type="molecule type" value="Transcribed_RNA"/>
</dbReference>
<dbReference type="KEGG" id="bdr:105229118"/>
<feature type="signal peptide" evidence="1">
    <location>
        <begin position="1"/>
        <end position="16"/>
    </location>
</feature>